<feature type="transmembrane region" description="Helical" evidence="5">
    <location>
        <begin position="121"/>
        <end position="141"/>
    </location>
</feature>
<reference evidence="6 7" key="1">
    <citation type="journal article" date="2019" name="Appl. Environ. Microbiol.">
        <title>Environmental Evidence and Genomic Insight of Iron-oxidizing Bacteria Preference Towards More Corrosion Resistant Stainless Steel at Higher Salinities.</title>
        <authorList>
            <person name="Garrison C.E."/>
            <person name="Price K.A."/>
            <person name="Field E.K."/>
        </authorList>
    </citation>
    <scope>NUCLEOTIDE SEQUENCE [LARGE SCALE GENOMIC DNA]</scope>
    <source>
        <strain evidence="6 7">P3</strain>
    </source>
</reference>
<dbReference type="Proteomes" id="UP000306585">
    <property type="component" value="Unassembled WGS sequence"/>
</dbReference>
<dbReference type="EMBL" id="VBRY01000015">
    <property type="protein sequence ID" value="TLS65547.1"/>
    <property type="molecule type" value="Genomic_DNA"/>
</dbReference>
<feature type="transmembrane region" description="Helical" evidence="5">
    <location>
        <begin position="80"/>
        <end position="100"/>
    </location>
</feature>
<evidence type="ECO:0000313" key="6">
    <source>
        <dbReference type="EMBL" id="TLS65547.1"/>
    </source>
</evidence>
<evidence type="ECO:0000256" key="1">
    <source>
        <dbReference type="ARBA" id="ARBA00022475"/>
    </source>
</evidence>
<keyword evidence="3 5" id="KW-1133">Transmembrane helix</keyword>
<comment type="caution">
    <text evidence="6">The sequence shown here is derived from an EMBL/GenBank/DDBJ whole genome shotgun (WGS) entry which is preliminary data.</text>
</comment>
<comment type="function">
    <text evidence="5">Plays a role in cell envelope biogenesis, maintenance of cell envelope integrity and membrane homeostasis.</text>
</comment>
<keyword evidence="5" id="KW-0997">Cell inner membrane</keyword>
<dbReference type="NCBIfam" id="TIGR00997">
    <property type="entry name" value="ispZ"/>
    <property type="match status" value="1"/>
</dbReference>
<comment type="similarity">
    <text evidence="5">Belongs to the YciB family.</text>
</comment>
<dbReference type="RefSeq" id="WP_138240201.1">
    <property type="nucleotide sequence ID" value="NZ_VBRY01000015.1"/>
</dbReference>
<feature type="transmembrane region" description="Helical" evidence="5">
    <location>
        <begin position="147"/>
        <end position="170"/>
    </location>
</feature>
<dbReference type="Pfam" id="PF04279">
    <property type="entry name" value="IspA"/>
    <property type="match status" value="1"/>
</dbReference>
<dbReference type="NCBIfam" id="NF001325">
    <property type="entry name" value="PRK00259.1-3"/>
    <property type="match status" value="1"/>
</dbReference>
<feature type="transmembrane region" description="Helical" evidence="5">
    <location>
        <begin position="50"/>
        <end position="68"/>
    </location>
</feature>
<accession>A0A5R9GMN7</accession>
<dbReference type="NCBIfam" id="NF001324">
    <property type="entry name" value="PRK00259.1-2"/>
    <property type="match status" value="1"/>
</dbReference>
<proteinExistence type="inferred from homology"/>
<dbReference type="InterPro" id="IPR006008">
    <property type="entry name" value="YciB"/>
</dbReference>
<evidence type="ECO:0000256" key="5">
    <source>
        <dbReference type="HAMAP-Rule" id="MF_00189"/>
    </source>
</evidence>
<dbReference type="AlphaFoldDB" id="A0A5R9GMN7"/>
<keyword evidence="2 5" id="KW-0812">Transmembrane</keyword>
<evidence type="ECO:0000256" key="2">
    <source>
        <dbReference type="ARBA" id="ARBA00022692"/>
    </source>
</evidence>
<protein>
    <recommendedName>
        <fullName evidence="5">Inner membrane-spanning protein YciB</fullName>
    </recommendedName>
</protein>
<comment type="subcellular location">
    <subcellularLocation>
        <location evidence="5">Cell inner membrane</location>
        <topology evidence="5">Multi-pass membrane protein</topology>
    </subcellularLocation>
</comment>
<feature type="transmembrane region" description="Helical" evidence="5">
    <location>
        <begin position="20"/>
        <end position="38"/>
    </location>
</feature>
<dbReference type="PANTHER" id="PTHR36917:SF1">
    <property type="entry name" value="INNER MEMBRANE-SPANNING PROTEIN YCIB"/>
    <property type="match status" value="1"/>
</dbReference>
<gene>
    <name evidence="5" type="primary">yciB</name>
    <name evidence="6" type="ORF">FEF65_12715</name>
</gene>
<evidence type="ECO:0000256" key="3">
    <source>
        <dbReference type="ARBA" id="ARBA00022989"/>
    </source>
</evidence>
<dbReference type="PANTHER" id="PTHR36917">
    <property type="entry name" value="INTRACELLULAR SEPTATION PROTEIN A-RELATED"/>
    <property type="match status" value="1"/>
</dbReference>
<evidence type="ECO:0000313" key="7">
    <source>
        <dbReference type="Proteomes" id="UP000306585"/>
    </source>
</evidence>
<dbReference type="GO" id="GO:0005886">
    <property type="term" value="C:plasma membrane"/>
    <property type="evidence" value="ECO:0007669"/>
    <property type="project" value="UniProtKB-SubCell"/>
</dbReference>
<keyword evidence="4 5" id="KW-0472">Membrane</keyword>
<keyword evidence="1 5" id="KW-1003">Cell membrane</keyword>
<dbReference type="HAMAP" id="MF_00189">
    <property type="entry name" value="YciB"/>
    <property type="match status" value="1"/>
</dbReference>
<keyword evidence="7" id="KW-1185">Reference proteome</keyword>
<name>A0A5R9GMN7_9PROT</name>
<organism evidence="6 7">
    <name type="scientific">Mariprofundus erugo</name>
    <dbReference type="NCBI Taxonomy" id="2528639"/>
    <lineage>
        <taxon>Bacteria</taxon>
        <taxon>Pseudomonadati</taxon>
        <taxon>Pseudomonadota</taxon>
        <taxon>Candidatius Mariprofundia</taxon>
        <taxon>Mariprofundales</taxon>
        <taxon>Mariprofundaceae</taxon>
        <taxon>Mariprofundus</taxon>
    </lineage>
</organism>
<evidence type="ECO:0000256" key="4">
    <source>
        <dbReference type="ARBA" id="ARBA00023136"/>
    </source>
</evidence>
<sequence length="180" mass="20772">MKMLFDFFPILLFFAAYKIYDIYTATAILIAASAIQTIGHRIIKGRFEKAHLITLVLVAIFGSLTLILHDEVFIKWKPTAINWLFAIIFIGSHFIGEKTVMQRMMGENITLPATVWNRLNLAWALFFTFLGALNLYVAFTFDTDTWVNFKLFCMMGLTFVFIIAQSFYLAPYLKDENHSN</sequence>